<evidence type="ECO:0000256" key="7">
    <source>
        <dbReference type="SAM" id="Phobius"/>
    </source>
</evidence>
<keyword evidence="4 7" id="KW-1133">Transmembrane helix</keyword>
<proteinExistence type="inferred from homology"/>
<feature type="transmembrane region" description="Helical" evidence="7">
    <location>
        <begin position="844"/>
        <end position="867"/>
    </location>
</feature>
<dbReference type="OrthoDB" id="9793166at2"/>
<dbReference type="PANTHER" id="PTHR30572:SF4">
    <property type="entry name" value="ABC TRANSPORTER PERMEASE YTRF"/>
    <property type="match status" value="1"/>
</dbReference>
<dbReference type="GO" id="GO:0022857">
    <property type="term" value="F:transmembrane transporter activity"/>
    <property type="evidence" value="ECO:0007669"/>
    <property type="project" value="TreeGrafter"/>
</dbReference>
<accession>W7UYG3</accession>
<dbReference type="eggNOG" id="COG0577">
    <property type="taxonomic scope" value="Bacteria"/>
</dbReference>
<comment type="similarity">
    <text evidence="6">Belongs to the ABC-4 integral membrane protein family.</text>
</comment>
<gene>
    <name evidence="9" type="ORF">RF007C_07205</name>
</gene>
<dbReference type="PATRIC" id="fig|1341157.4.peg.1866"/>
<dbReference type="InterPro" id="IPR050250">
    <property type="entry name" value="Macrolide_Exporter_MacB"/>
</dbReference>
<keyword evidence="10" id="KW-1185">Reference proteome</keyword>
<keyword evidence="3 7" id="KW-0812">Transmembrane</keyword>
<dbReference type="Proteomes" id="UP000019365">
    <property type="component" value="Unassembled WGS sequence"/>
</dbReference>
<feature type="transmembrane region" description="Helical" evidence="7">
    <location>
        <begin position="401"/>
        <end position="423"/>
    </location>
</feature>
<feature type="domain" description="ABC3 transporter permease C-terminal" evidence="8">
    <location>
        <begin position="796"/>
        <end position="912"/>
    </location>
</feature>
<dbReference type="EMBL" id="ATAX01000025">
    <property type="protein sequence ID" value="EWM53462.1"/>
    <property type="molecule type" value="Genomic_DNA"/>
</dbReference>
<name>W7UYG3_RUMFL</name>
<dbReference type="PANTHER" id="PTHR30572">
    <property type="entry name" value="MEMBRANE COMPONENT OF TRANSPORTER-RELATED"/>
    <property type="match status" value="1"/>
</dbReference>
<evidence type="ECO:0000256" key="6">
    <source>
        <dbReference type="ARBA" id="ARBA00038076"/>
    </source>
</evidence>
<keyword evidence="5 7" id="KW-0472">Membrane</keyword>
<dbReference type="RefSeq" id="WP_037299313.1">
    <property type="nucleotide sequence ID" value="NZ_ATAX01000025.1"/>
</dbReference>
<feature type="transmembrane region" description="Helical" evidence="7">
    <location>
        <begin position="481"/>
        <end position="502"/>
    </location>
</feature>
<dbReference type="GO" id="GO:0005886">
    <property type="term" value="C:plasma membrane"/>
    <property type="evidence" value="ECO:0007669"/>
    <property type="project" value="UniProtKB-SubCell"/>
</dbReference>
<evidence type="ECO:0000256" key="3">
    <source>
        <dbReference type="ARBA" id="ARBA00022692"/>
    </source>
</evidence>
<sequence>MNVFHKVTLQSLKKNRVRTLVTIIGIMLSTALICAVTTSFASVRQYAIDYLEFTDGKWHAMEKNASKSTYDLIACSGKVKETGEISLIGYAKIGSSNKFKPYICVSGFREDEDRIIPIHLTSGRMPENENEIILPDHLNFNGDVDYGVGDELTLEIGDRKINKKKLQEIGIDDLEKAAEMYGSVIDKYVLGQDVPYAAMSDNDDENVISAEDLDIKEIRSYTVVGIYQRPAFEDFTAPGYTALTVADEYTDDTQLTVYYCMNDASEVYDFINNNGLNGETHSTLLMFKGISMYSSFYSMIYGLMGVVIVLIMFGSVMLIYNAFSISVSERTKQFGLLSSVGATKRQLRKMVRFEAASVSFIGIPLGILLGIVGMWITFLAIGNRFSAFIGDEYRKPMRICISFKAIAAACIIAFITIMLSAWIPSRRATKISAVEAIRQNSDIKQKKHIRTPQIIYKFFGLSGVLAHKYFKRSKKKYRSTIISLFMSIVLFISASSFTAYLVGAASDSNDNLGMDYVLTLYDENNYNNPTEANELKNRILSTENITDVAYFSSQYSMGAYLKKDCLSEEFLNNNNNNTNSRFYAEREGYITADMTIFYVDDDTYRHLLAKYNLSEDEFMNKESPLGIAVDNIMSFDDVSGRMVRRKAYDADRFDMIFSQVKQIDSYYFSYIDDNNAVYFNMEEPENSISIPADECVYDIVLKIGKVIEERPYFTPFFYNAVIYPYSAKGFFPEDEQENINVIEYAIKSSDKAAGYDALSGMMKECGYSDYDLFNYAAQADSQRSMIIIIKVFAYGFIVLISLIAAANVFNTITTNINLRRREFAMLKSVGMTAKGMRKMLNFECILYGTKALIYGLPTSFIVTYFIYRSINEGFDTVFFIPWKSVIIAVMSVFIVVFVTMMFSMSKIKKDNPIDSLKNENL</sequence>
<feature type="transmembrane region" description="Helical" evidence="7">
    <location>
        <begin position="879"/>
        <end position="902"/>
    </location>
</feature>
<protein>
    <recommendedName>
        <fullName evidence="8">ABC3 transporter permease C-terminal domain-containing protein</fullName>
    </recommendedName>
</protein>
<keyword evidence="2" id="KW-1003">Cell membrane</keyword>
<evidence type="ECO:0000256" key="4">
    <source>
        <dbReference type="ARBA" id="ARBA00022989"/>
    </source>
</evidence>
<dbReference type="InterPro" id="IPR003838">
    <property type="entry name" value="ABC3_permease_C"/>
</dbReference>
<comment type="subcellular location">
    <subcellularLocation>
        <location evidence="1">Cell membrane</location>
        <topology evidence="1">Multi-pass membrane protein</topology>
    </subcellularLocation>
</comment>
<comment type="caution">
    <text evidence="9">The sequence shown here is derived from an EMBL/GenBank/DDBJ whole genome shotgun (WGS) entry which is preliminary data.</text>
</comment>
<evidence type="ECO:0000313" key="10">
    <source>
        <dbReference type="Proteomes" id="UP000019365"/>
    </source>
</evidence>
<feature type="transmembrane region" description="Helical" evidence="7">
    <location>
        <begin position="20"/>
        <end position="41"/>
    </location>
</feature>
<feature type="transmembrane region" description="Helical" evidence="7">
    <location>
        <begin position="791"/>
        <end position="812"/>
    </location>
</feature>
<dbReference type="AlphaFoldDB" id="W7UYG3"/>
<feature type="transmembrane region" description="Helical" evidence="7">
    <location>
        <begin position="296"/>
        <end position="323"/>
    </location>
</feature>
<organism evidence="9 10">
    <name type="scientific">Ruminococcus flavefaciens 007c</name>
    <dbReference type="NCBI Taxonomy" id="1341157"/>
    <lineage>
        <taxon>Bacteria</taxon>
        <taxon>Bacillati</taxon>
        <taxon>Bacillota</taxon>
        <taxon>Clostridia</taxon>
        <taxon>Eubacteriales</taxon>
        <taxon>Oscillospiraceae</taxon>
        <taxon>Ruminococcus</taxon>
    </lineage>
</organism>
<feature type="domain" description="ABC3 transporter permease C-terminal" evidence="8">
    <location>
        <begin position="306"/>
        <end position="432"/>
    </location>
</feature>
<evidence type="ECO:0000259" key="8">
    <source>
        <dbReference type="Pfam" id="PF02687"/>
    </source>
</evidence>
<evidence type="ECO:0000256" key="2">
    <source>
        <dbReference type="ARBA" id="ARBA00022475"/>
    </source>
</evidence>
<dbReference type="Pfam" id="PF02687">
    <property type="entry name" value="FtsX"/>
    <property type="match status" value="2"/>
</dbReference>
<evidence type="ECO:0000256" key="5">
    <source>
        <dbReference type="ARBA" id="ARBA00023136"/>
    </source>
</evidence>
<reference evidence="9 10" key="1">
    <citation type="journal article" date="2014" name="PLoS ONE">
        <title>Rumen cellulosomics: divergent fiber-degrading strategies revealed by comparative genome-wide analysis of six ruminococcal strains.</title>
        <authorList>
            <person name="Dassa B."/>
            <person name="Borovok I."/>
            <person name="Ruimy-Israeli V."/>
            <person name="Lamed R."/>
            <person name="Flint H.J."/>
            <person name="Duncan S.H."/>
            <person name="Henrissat B."/>
            <person name="Coutinho P."/>
            <person name="Morrison M."/>
            <person name="Mosoni P."/>
            <person name="Yeoman C.J."/>
            <person name="White B.A."/>
            <person name="Bayer E.A."/>
        </authorList>
    </citation>
    <scope>NUCLEOTIDE SEQUENCE [LARGE SCALE GENOMIC DNA]</scope>
    <source>
        <strain evidence="9 10">007c</strain>
    </source>
</reference>
<evidence type="ECO:0000256" key="1">
    <source>
        <dbReference type="ARBA" id="ARBA00004651"/>
    </source>
</evidence>
<feature type="transmembrane region" description="Helical" evidence="7">
    <location>
        <begin position="355"/>
        <end position="381"/>
    </location>
</feature>
<evidence type="ECO:0000313" key="9">
    <source>
        <dbReference type="EMBL" id="EWM53462.1"/>
    </source>
</evidence>